<comment type="caution">
    <text evidence="1">The sequence shown here is derived from an EMBL/GenBank/DDBJ whole genome shotgun (WGS) entry which is preliminary data.</text>
</comment>
<dbReference type="EMBL" id="JAHDVG010000474">
    <property type="protein sequence ID" value="KAH1176814.1"/>
    <property type="molecule type" value="Genomic_DNA"/>
</dbReference>
<keyword evidence="2" id="KW-1185">Reference proteome</keyword>
<evidence type="ECO:0000313" key="2">
    <source>
        <dbReference type="Proteomes" id="UP000827986"/>
    </source>
</evidence>
<dbReference type="Proteomes" id="UP000827986">
    <property type="component" value="Unassembled WGS sequence"/>
</dbReference>
<proteinExistence type="predicted"/>
<protein>
    <submittedName>
        <fullName evidence="1">Uncharacterized protein</fullName>
    </submittedName>
</protein>
<gene>
    <name evidence="1" type="ORF">KIL84_010516</name>
</gene>
<sequence length="130" mass="14559">MSADSTFLVHLNSAGISSPLQAFGSILIIMHVVGSLENVLWANSEEQSNQSGPINVLDWRTVFNSNQCLLSGRDQPGLANAIWDIKLNLIPKSRSYALVRHYILSSLQFYANMRRWGGRIWLQGLNVCKK</sequence>
<dbReference type="AlphaFoldDB" id="A0A9D3X7N9"/>
<evidence type="ECO:0000313" key="1">
    <source>
        <dbReference type="EMBL" id="KAH1176814.1"/>
    </source>
</evidence>
<name>A0A9D3X7N9_9SAUR</name>
<accession>A0A9D3X7N9</accession>
<reference evidence="1" key="1">
    <citation type="submission" date="2021-09" db="EMBL/GenBank/DDBJ databases">
        <title>The genome of Mauremys mutica provides insights into the evolution of semi-aquatic lifestyle.</title>
        <authorList>
            <person name="Gong S."/>
            <person name="Gao Y."/>
        </authorList>
    </citation>
    <scope>NUCLEOTIDE SEQUENCE</scope>
    <source>
        <strain evidence="1">MM-2020</strain>
        <tissue evidence="1">Muscle</tissue>
    </source>
</reference>
<organism evidence="1 2">
    <name type="scientific">Mauremys mutica</name>
    <name type="common">yellowpond turtle</name>
    <dbReference type="NCBI Taxonomy" id="74926"/>
    <lineage>
        <taxon>Eukaryota</taxon>
        <taxon>Metazoa</taxon>
        <taxon>Chordata</taxon>
        <taxon>Craniata</taxon>
        <taxon>Vertebrata</taxon>
        <taxon>Euteleostomi</taxon>
        <taxon>Archelosauria</taxon>
        <taxon>Testudinata</taxon>
        <taxon>Testudines</taxon>
        <taxon>Cryptodira</taxon>
        <taxon>Durocryptodira</taxon>
        <taxon>Testudinoidea</taxon>
        <taxon>Geoemydidae</taxon>
        <taxon>Geoemydinae</taxon>
        <taxon>Mauremys</taxon>
    </lineage>
</organism>